<evidence type="ECO:0000313" key="2">
    <source>
        <dbReference type="EMBL" id="MBD1394461.1"/>
    </source>
</evidence>
<dbReference type="RefSeq" id="WP_191164205.1">
    <property type="nucleotide sequence ID" value="NZ_JACWMX010000006.1"/>
</dbReference>
<feature type="chain" id="PRO_5036927270" description="Lipocalin-like domain-containing protein" evidence="1">
    <location>
        <begin position="26"/>
        <end position="146"/>
    </location>
</feature>
<reference evidence="2" key="1">
    <citation type="submission" date="2020-09" db="EMBL/GenBank/DDBJ databases">
        <title>Novel species of Mucilaginibacter isolated from a glacier on the Tibetan Plateau.</title>
        <authorList>
            <person name="Liu Q."/>
            <person name="Xin Y.-H."/>
        </authorList>
    </citation>
    <scope>NUCLEOTIDE SEQUENCE</scope>
    <source>
        <strain evidence="2">ZB1P21</strain>
    </source>
</reference>
<sequence>MKTKTFFSAAAIALSLSAFTTFSTAEKDVLGTWKLDEASIPQMVDGIITKAVAAAPDAEDKIKESKGEIVELVKSLQVTYKADGTYESASTQGLKHGKWVLTDKNHNIQITKADGTTRKDSILELTASKFKLLNRELKVTTLYVRP</sequence>
<keyword evidence="1" id="KW-0732">Signal</keyword>
<comment type="caution">
    <text evidence="2">The sequence shown here is derived from an EMBL/GenBank/DDBJ whole genome shotgun (WGS) entry which is preliminary data.</text>
</comment>
<name>A0A926NNK4_9SPHI</name>
<dbReference type="AlphaFoldDB" id="A0A926NNK4"/>
<proteinExistence type="predicted"/>
<organism evidence="2 3">
    <name type="scientific">Mucilaginibacter glaciei</name>
    <dbReference type="NCBI Taxonomy" id="2772109"/>
    <lineage>
        <taxon>Bacteria</taxon>
        <taxon>Pseudomonadati</taxon>
        <taxon>Bacteroidota</taxon>
        <taxon>Sphingobacteriia</taxon>
        <taxon>Sphingobacteriales</taxon>
        <taxon>Sphingobacteriaceae</taxon>
        <taxon>Mucilaginibacter</taxon>
    </lineage>
</organism>
<evidence type="ECO:0000313" key="3">
    <source>
        <dbReference type="Proteomes" id="UP000619078"/>
    </source>
</evidence>
<dbReference type="EMBL" id="JACWMX010000006">
    <property type="protein sequence ID" value="MBD1394461.1"/>
    <property type="molecule type" value="Genomic_DNA"/>
</dbReference>
<keyword evidence="3" id="KW-1185">Reference proteome</keyword>
<dbReference type="Proteomes" id="UP000619078">
    <property type="component" value="Unassembled WGS sequence"/>
</dbReference>
<gene>
    <name evidence="2" type="ORF">IDJ76_15230</name>
</gene>
<evidence type="ECO:0008006" key="4">
    <source>
        <dbReference type="Google" id="ProtNLM"/>
    </source>
</evidence>
<accession>A0A926NNK4</accession>
<feature type="signal peptide" evidence="1">
    <location>
        <begin position="1"/>
        <end position="25"/>
    </location>
</feature>
<protein>
    <recommendedName>
        <fullName evidence="4">Lipocalin-like domain-containing protein</fullName>
    </recommendedName>
</protein>
<evidence type="ECO:0000256" key="1">
    <source>
        <dbReference type="SAM" id="SignalP"/>
    </source>
</evidence>